<organism evidence="1 2">
    <name type="scientific">Araneus ventricosus</name>
    <name type="common">Orbweaver spider</name>
    <name type="synonym">Epeira ventricosa</name>
    <dbReference type="NCBI Taxonomy" id="182803"/>
    <lineage>
        <taxon>Eukaryota</taxon>
        <taxon>Metazoa</taxon>
        <taxon>Ecdysozoa</taxon>
        <taxon>Arthropoda</taxon>
        <taxon>Chelicerata</taxon>
        <taxon>Arachnida</taxon>
        <taxon>Araneae</taxon>
        <taxon>Araneomorphae</taxon>
        <taxon>Entelegynae</taxon>
        <taxon>Araneoidea</taxon>
        <taxon>Araneidae</taxon>
        <taxon>Araneus</taxon>
    </lineage>
</organism>
<evidence type="ECO:0000313" key="1">
    <source>
        <dbReference type="EMBL" id="GBN08731.1"/>
    </source>
</evidence>
<dbReference type="EMBL" id="BGPR01005287">
    <property type="protein sequence ID" value="GBN08731.1"/>
    <property type="molecule type" value="Genomic_DNA"/>
</dbReference>
<evidence type="ECO:0000313" key="2">
    <source>
        <dbReference type="Proteomes" id="UP000499080"/>
    </source>
</evidence>
<protein>
    <submittedName>
        <fullName evidence="1">Uncharacterized protein</fullName>
    </submittedName>
</protein>
<sequence length="105" mass="11658">MLIAYEAEGCKMSLKVHFLHTHAVKIKMKDFTRMSMMSRDDTKEDGKSTCQLITVGYSGGKQKMVLMVVGGSRWCCRSFSLKMPEEPVGSGFAGAWRWSLGSRGG</sequence>
<reference evidence="1 2" key="1">
    <citation type="journal article" date="2019" name="Sci. Rep.">
        <title>Orb-weaving spider Araneus ventricosus genome elucidates the spidroin gene catalogue.</title>
        <authorList>
            <person name="Kono N."/>
            <person name="Nakamura H."/>
            <person name="Ohtoshi R."/>
            <person name="Moran D.A.P."/>
            <person name="Shinohara A."/>
            <person name="Yoshida Y."/>
            <person name="Fujiwara M."/>
            <person name="Mori M."/>
            <person name="Tomita M."/>
            <person name="Arakawa K."/>
        </authorList>
    </citation>
    <scope>NUCLEOTIDE SEQUENCE [LARGE SCALE GENOMIC DNA]</scope>
</reference>
<comment type="caution">
    <text evidence="1">The sequence shown here is derived from an EMBL/GenBank/DDBJ whole genome shotgun (WGS) entry which is preliminary data.</text>
</comment>
<proteinExistence type="predicted"/>
<accession>A0A4Y2L238</accession>
<dbReference type="AlphaFoldDB" id="A0A4Y2L238"/>
<name>A0A4Y2L238_ARAVE</name>
<gene>
    <name evidence="1" type="ORF">AVEN_89240_1</name>
</gene>
<keyword evidence="2" id="KW-1185">Reference proteome</keyword>
<dbReference type="Proteomes" id="UP000499080">
    <property type="component" value="Unassembled WGS sequence"/>
</dbReference>